<dbReference type="SUPFAM" id="SSF53474">
    <property type="entry name" value="alpha/beta-Hydrolases"/>
    <property type="match status" value="1"/>
</dbReference>
<dbReference type="GO" id="GO:0016787">
    <property type="term" value="F:hydrolase activity"/>
    <property type="evidence" value="ECO:0007669"/>
    <property type="project" value="UniProtKB-KW"/>
</dbReference>
<keyword evidence="2" id="KW-1133">Transmembrane helix</keyword>
<protein>
    <submittedName>
        <fullName evidence="6">Aste57867_2497 protein</fullName>
    </submittedName>
</protein>
<evidence type="ECO:0000313" key="5">
    <source>
        <dbReference type="EMBL" id="KAF0717100.1"/>
    </source>
</evidence>
<sequence>MHASRSTVVYLVYLLAMLRLAHKTQHRAPNLQGLHGFFWMLFTGEYAHLLLLGNVLGFARSIQHTLKQGSSVSWVRAGLTSLHLLVLGRLGQLVRANVASARDFQEALVHHNLLSWEDAKHRIGKRSWGEWWSLWNPLPVTLHFPGTVTTVPYAWVGERHPHPLYMDIYRHTSCGPKPPILLFVHGGGWVFGTKANLPAMFLQTIARHGWLVVSIDYRKAPFVGFPDNFIDCKRAIAFWRSSPNAAAYDADTSKIVVCGESAGGHMVSLLALTHYDKTFQPGFEDVDCSVMGCIDLYGAHDLTDRFGLFGRGDVTKGNRYWVERFLMNRRLCQNRAEFETASPLYHLLHEKPDHVPPFFLLHGAHDSVLPVEDSQEFYNALVAYRRHKKQWNATPDVFIPLPGAEHAFNVLPSPRAWAYGDAVAVYLDVLLTRTPADPGARVAKL</sequence>
<keyword evidence="7" id="KW-1185">Reference proteome</keyword>
<dbReference type="Pfam" id="PF20434">
    <property type="entry name" value="BD-FAE"/>
    <property type="match status" value="1"/>
</dbReference>
<evidence type="ECO:0000256" key="1">
    <source>
        <dbReference type="ARBA" id="ARBA00022801"/>
    </source>
</evidence>
<dbReference type="PANTHER" id="PTHR48081">
    <property type="entry name" value="AB HYDROLASE SUPERFAMILY PROTEIN C4A8.06C"/>
    <property type="match status" value="1"/>
</dbReference>
<feature type="transmembrane region" description="Helical" evidence="2">
    <location>
        <begin position="37"/>
        <end position="59"/>
    </location>
</feature>
<evidence type="ECO:0000313" key="6">
    <source>
        <dbReference type="EMBL" id="VFT79696.1"/>
    </source>
</evidence>
<keyword evidence="2" id="KW-0472">Membrane</keyword>
<gene>
    <name evidence="6" type="primary">Aste57867_2497</name>
    <name evidence="5" type="ORF">As57867_002490</name>
    <name evidence="6" type="ORF">ASTE57867_2497</name>
</gene>
<name>A0A485KA85_9STRA</name>
<evidence type="ECO:0000256" key="2">
    <source>
        <dbReference type="SAM" id="Phobius"/>
    </source>
</evidence>
<evidence type="ECO:0000259" key="4">
    <source>
        <dbReference type="Pfam" id="PF20434"/>
    </source>
</evidence>
<feature type="chain" id="PRO_5036355371" evidence="3">
    <location>
        <begin position="24"/>
        <end position="445"/>
    </location>
</feature>
<dbReference type="Proteomes" id="UP000332933">
    <property type="component" value="Unassembled WGS sequence"/>
</dbReference>
<dbReference type="Gene3D" id="3.40.50.1820">
    <property type="entry name" value="alpha/beta hydrolase"/>
    <property type="match status" value="1"/>
</dbReference>
<reference evidence="5" key="2">
    <citation type="submission" date="2019-06" db="EMBL/GenBank/DDBJ databases">
        <title>Genomics analysis of Aphanomyces spp. identifies a new class of oomycete effector associated with host adaptation.</title>
        <authorList>
            <person name="Gaulin E."/>
        </authorList>
    </citation>
    <scope>NUCLEOTIDE SEQUENCE</scope>
    <source>
        <strain evidence="5">CBS 578.67</strain>
    </source>
</reference>
<organism evidence="6 7">
    <name type="scientific">Aphanomyces stellatus</name>
    <dbReference type="NCBI Taxonomy" id="120398"/>
    <lineage>
        <taxon>Eukaryota</taxon>
        <taxon>Sar</taxon>
        <taxon>Stramenopiles</taxon>
        <taxon>Oomycota</taxon>
        <taxon>Saprolegniomycetes</taxon>
        <taxon>Saprolegniales</taxon>
        <taxon>Verrucalvaceae</taxon>
        <taxon>Aphanomyces</taxon>
    </lineage>
</organism>
<dbReference type="OrthoDB" id="19653at2759"/>
<feature type="signal peptide" evidence="3">
    <location>
        <begin position="1"/>
        <end position="23"/>
    </location>
</feature>
<accession>A0A485KA85</accession>
<dbReference type="PANTHER" id="PTHR48081:SF33">
    <property type="entry name" value="KYNURENINE FORMAMIDASE"/>
    <property type="match status" value="1"/>
</dbReference>
<keyword evidence="1" id="KW-0378">Hydrolase</keyword>
<dbReference type="EMBL" id="CAADRA010000304">
    <property type="protein sequence ID" value="VFT79696.1"/>
    <property type="molecule type" value="Genomic_DNA"/>
</dbReference>
<evidence type="ECO:0000313" key="7">
    <source>
        <dbReference type="Proteomes" id="UP000332933"/>
    </source>
</evidence>
<keyword evidence="3" id="KW-0732">Signal</keyword>
<reference evidence="6 7" key="1">
    <citation type="submission" date="2019-03" db="EMBL/GenBank/DDBJ databases">
        <authorList>
            <person name="Gaulin E."/>
            <person name="Dumas B."/>
        </authorList>
    </citation>
    <scope>NUCLEOTIDE SEQUENCE [LARGE SCALE GENOMIC DNA]</scope>
    <source>
        <strain evidence="6">CBS 568.67</strain>
    </source>
</reference>
<dbReference type="InterPro" id="IPR050300">
    <property type="entry name" value="GDXG_lipolytic_enzyme"/>
</dbReference>
<evidence type="ECO:0000256" key="3">
    <source>
        <dbReference type="SAM" id="SignalP"/>
    </source>
</evidence>
<keyword evidence="2" id="KW-0812">Transmembrane</keyword>
<dbReference type="AlphaFoldDB" id="A0A485KA85"/>
<dbReference type="InterPro" id="IPR049492">
    <property type="entry name" value="BD-FAE-like_dom"/>
</dbReference>
<dbReference type="EMBL" id="VJMH01000304">
    <property type="protein sequence ID" value="KAF0717100.1"/>
    <property type="molecule type" value="Genomic_DNA"/>
</dbReference>
<dbReference type="InterPro" id="IPR029058">
    <property type="entry name" value="AB_hydrolase_fold"/>
</dbReference>
<feature type="domain" description="BD-FAE-like" evidence="4">
    <location>
        <begin position="166"/>
        <end position="381"/>
    </location>
</feature>
<proteinExistence type="predicted"/>